<gene>
    <name evidence="2" type="ORF">WFZ85_02560</name>
</gene>
<feature type="transmembrane region" description="Helical" evidence="1">
    <location>
        <begin position="133"/>
        <end position="153"/>
    </location>
</feature>
<keyword evidence="3" id="KW-1185">Reference proteome</keyword>
<evidence type="ECO:0000313" key="2">
    <source>
        <dbReference type="EMBL" id="MEM0541487.1"/>
    </source>
</evidence>
<sequence>MFLALKGYFRITPRSLKVMITTIVLTIGCYSAIYYSYPNRKGKGIEAFFYKIKIAPIEAFKTKINQDDWKEFNDNYRSFENIITIRQVTSNGWFTTLFGKGLGSTVDIGREMWTNDGELIRYVPALHNAYMTMFLKSGLAGVFLTILFIIILTRNLKSETEEIRYINYLIIGTGIFLILSNWVFMGLYLKLDNKSIFLGFLLCYRELLLKEHRLSIKNNVK</sequence>
<proteinExistence type="predicted"/>
<keyword evidence="1" id="KW-0812">Transmembrane</keyword>
<dbReference type="PROSITE" id="PS51257">
    <property type="entry name" value="PROKAR_LIPOPROTEIN"/>
    <property type="match status" value="1"/>
</dbReference>
<evidence type="ECO:0008006" key="4">
    <source>
        <dbReference type="Google" id="ProtNLM"/>
    </source>
</evidence>
<protein>
    <recommendedName>
        <fullName evidence="4">O-Antigen ligase</fullName>
    </recommendedName>
</protein>
<comment type="caution">
    <text evidence="2">The sequence shown here is derived from an EMBL/GenBank/DDBJ whole genome shotgun (WGS) entry which is preliminary data.</text>
</comment>
<keyword evidence="1" id="KW-1133">Transmembrane helix</keyword>
<reference evidence="2 3" key="1">
    <citation type="submission" date="2024-03" db="EMBL/GenBank/DDBJ databases">
        <title>Two novel species of the genus Flavobacterium exhibiting potentially degradation of complex polysaccharides.</title>
        <authorList>
            <person name="Lian X."/>
        </authorList>
    </citation>
    <scope>NUCLEOTIDE SEQUENCE [LARGE SCALE GENOMIC DNA]</scope>
    <source>
        <strain evidence="3">j3</strain>
    </source>
</reference>
<accession>A0ABU9N185</accession>
<dbReference type="Proteomes" id="UP001460072">
    <property type="component" value="Unassembled WGS sequence"/>
</dbReference>
<feature type="transmembrane region" description="Helical" evidence="1">
    <location>
        <begin position="16"/>
        <end position="37"/>
    </location>
</feature>
<dbReference type="EMBL" id="JBCGDO010000002">
    <property type="protein sequence ID" value="MEM0541487.1"/>
    <property type="molecule type" value="Genomic_DNA"/>
</dbReference>
<organism evidence="2 3">
    <name type="scientific">Flavobacterium aureirubrum</name>
    <dbReference type="NCBI Taxonomy" id="3133147"/>
    <lineage>
        <taxon>Bacteria</taxon>
        <taxon>Pseudomonadati</taxon>
        <taxon>Bacteroidota</taxon>
        <taxon>Flavobacteriia</taxon>
        <taxon>Flavobacteriales</taxon>
        <taxon>Flavobacteriaceae</taxon>
        <taxon>Flavobacterium</taxon>
    </lineage>
</organism>
<name>A0ABU9N185_9FLAO</name>
<keyword evidence="1" id="KW-0472">Membrane</keyword>
<feature type="transmembrane region" description="Helical" evidence="1">
    <location>
        <begin position="165"/>
        <end position="189"/>
    </location>
</feature>
<evidence type="ECO:0000313" key="3">
    <source>
        <dbReference type="Proteomes" id="UP001460072"/>
    </source>
</evidence>
<evidence type="ECO:0000256" key="1">
    <source>
        <dbReference type="SAM" id="Phobius"/>
    </source>
</evidence>